<dbReference type="EMBL" id="CAJJDO010000147">
    <property type="protein sequence ID" value="CAD8207541.1"/>
    <property type="molecule type" value="Genomic_DNA"/>
</dbReference>
<evidence type="ECO:0000313" key="2">
    <source>
        <dbReference type="Proteomes" id="UP000689195"/>
    </source>
</evidence>
<keyword evidence="2" id="KW-1185">Reference proteome</keyword>
<sequence>MTKKQVIEYHINYHIFLEWQNIPQNQTFTSFSNTNSELNQQKFQLVKGSSIQFKPFSKNQLTPSCNHFIPNLSFKISNTSQKQEVNEDVDVFTDSNFERRILQNYPIKSQAAKQNTLISSPLHFFTERQQIYSLYQVNQQIAFWPKFIPSNVSKLETNESYLEQNVKNSIFLKKIRSEEMTLKILKYPAKPRYSINNSLNPKKIMIFGETGADKSTLINFFCNFYIGVQFEFPYRFCLVDETDEFDFSYTSAFSKFQGVLSYDIIGSDLKPNLRIIDTPEFSDKKEQNLDQFFYKIITDQFIKLESLNLICFVMRLNQNQLSLFQMQIMNRLLQIFGNDVGEHIMFLSTSSDIDETKVSEYLLQPGSPFINIVPKIQAPYVLQSKDKEIWDESYSQFKILYEEKICKIKNLNLNLTRLVIQKRNSIQDIIKELKYQIQEHLNLIDNIQNQTDSDINEILKTKQQESLNEFGIKIRKLLLSIKDLNTIALQPLLTDFQQECLGFLIKEEEEQKKESYQMRVQGLRDIQQLWDSISTQLSEHDIKK</sequence>
<dbReference type="AlphaFoldDB" id="A0A8S1Y0L6"/>
<proteinExistence type="predicted"/>
<organism evidence="1 2">
    <name type="scientific">Paramecium pentaurelia</name>
    <dbReference type="NCBI Taxonomy" id="43138"/>
    <lineage>
        <taxon>Eukaryota</taxon>
        <taxon>Sar</taxon>
        <taxon>Alveolata</taxon>
        <taxon>Ciliophora</taxon>
        <taxon>Intramacronucleata</taxon>
        <taxon>Oligohymenophorea</taxon>
        <taxon>Peniculida</taxon>
        <taxon>Parameciidae</taxon>
        <taxon>Paramecium</taxon>
    </lineage>
</organism>
<dbReference type="Proteomes" id="UP000689195">
    <property type="component" value="Unassembled WGS sequence"/>
</dbReference>
<dbReference type="OrthoDB" id="313398at2759"/>
<dbReference type="PANTHER" id="PTHR32046:SF11">
    <property type="entry name" value="IMMUNE-ASSOCIATED NUCLEOTIDE-BINDING PROTEIN 10-LIKE"/>
    <property type="match status" value="1"/>
</dbReference>
<evidence type="ECO:0000313" key="1">
    <source>
        <dbReference type="EMBL" id="CAD8207541.1"/>
    </source>
</evidence>
<comment type="caution">
    <text evidence="1">The sequence shown here is derived from an EMBL/GenBank/DDBJ whole genome shotgun (WGS) entry which is preliminary data.</text>
</comment>
<protein>
    <recommendedName>
        <fullName evidence="3">G domain-containing protein</fullName>
    </recommendedName>
</protein>
<reference evidence="1" key="1">
    <citation type="submission" date="2021-01" db="EMBL/GenBank/DDBJ databases">
        <authorList>
            <consortium name="Genoscope - CEA"/>
            <person name="William W."/>
        </authorList>
    </citation>
    <scope>NUCLEOTIDE SEQUENCE</scope>
</reference>
<evidence type="ECO:0008006" key="3">
    <source>
        <dbReference type="Google" id="ProtNLM"/>
    </source>
</evidence>
<gene>
    <name evidence="1" type="ORF">PPENT_87.1.T1470139</name>
</gene>
<name>A0A8S1Y0L6_9CILI</name>
<accession>A0A8S1Y0L6</accession>
<dbReference type="PANTHER" id="PTHR32046">
    <property type="entry name" value="G DOMAIN-CONTAINING PROTEIN"/>
    <property type="match status" value="1"/>
</dbReference>